<dbReference type="Proteomes" id="UP001171945">
    <property type="component" value="Unassembled WGS sequence"/>
</dbReference>
<dbReference type="Gene3D" id="3.40.50.410">
    <property type="entry name" value="von Willebrand factor, type A domain"/>
    <property type="match status" value="1"/>
</dbReference>
<comment type="caution">
    <text evidence="5">The sequence shown here is derived from an EMBL/GenBank/DDBJ whole genome shotgun (WGS) entry which is preliminary data.</text>
</comment>
<organism evidence="5 6">
    <name type="scientific">Candidatus Marithioploca araucensis</name>
    <dbReference type="NCBI Taxonomy" id="70273"/>
    <lineage>
        <taxon>Bacteria</taxon>
        <taxon>Pseudomonadati</taxon>
        <taxon>Pseudomonadota</taxon>
        <taxon>Gammaproteobacteria</taxon>
        <taxon>Thiotrichales</taxon>
        <taxon>Thiotrichaceae</taxon>
        <taxon>Candidatus Marithioploca</taxon>
    </lineage>
</organism>
<reference evidence="5" key="1">
    <citation type="submission" date="2023-06" db="EMBL/GenBank/DDBJ databases">
        <title>Uncultivated large filamentous bacteria from sulfidic sediments reveal new species and different genomic features in energy metabolism and defense.</title>
        <authorList>
            <person name="Fonseca A."/>
        </authorList>
    </citation>
    <scope>NUCLEOTIDE SEQUENCE</scope>
    <source>
        <strain evidence="5">HSG4</strain>
    </source>
</reference>
<dbReference type="InterPro" id="IPR013783">
    <property type="entry name" value="Ig-like_fold"/>
</dbReference>
<dbReference type="PROSITE" id="PS50093">
    <property type="entry name" value="PKD"/>
    <property type="match status" value="1"/>
</dbReference>
<keyword evidence="6" id="KW-1185">Reference proteome</keyword>
<dbReference type="SUPFAM" id="SSF75011">
    <property type="entry name" value="3-carboxy-cis,cis-mucoante lactonizing enzyme"/>
    <property type="match status" value="1"/>
</dbReference>
<dbReference type="CDD" id="cd00146">
    <property type="entry name" value="PKD"/>
    <property type="match status" value="1"/>
</dbReference>
<dbReference type="InterPro" id="IPR035986">
    <property type="entry name" value="PKD_dom_sf"/>
</dbReference>
<proteinExistence type="predicted"/>
<feature type="non-terminal residue" evidence="5">
    <location>
        <position position="1141"/>
    </location>
</feature>
<keyword evidence="2" id="KW-0964">Secreted</keyword>
<dbReference type="Pfam" id="PF13620">
    <property type="entry name" value="CarboxypepD_reg"/>
    <property type="match status" value="1"/>
</dbReference>
<dbReference type="InterPro" id="IPR052577">
    <property type="entry name" value="VWA7"/>
</dbReference>
<dbReference type="InterPro" id="IPR056861">
    <property type="entry name" value="HMCN1-like_VWA"/>
</dbReference>
<comment type="subcellular location">
    <subcellularLocation>
        <location evidence="1">Secreted</location>
    </subcellularLocation>
</comment>
<dbReference type="Pfam" id="PF25106">
    <property type="entry name" value="VWA_4"/>
    <property type="match status" value="1"/>
</dbReference>
<evidence type="ECO:0000256" key="2">
    <source>
        <dbReference type="ARBA" id="ARBA00022525"/>
    </source>
</evidence>
<dbReference type="PANTHER" id="PTHR14905">
    <property type="entry name" value="NG37"/>
    <property type="match status" value="1"/>
</dbReference>
<sequence length="1141" mass="122610">MTVNIGDIVKFNGSFSHIANAPYTYIWTFGDGNTATGTIANVGNIPLTHTFNQEGKFTATLEVTNRRGNKYSDNVTIQVMGNVTDDPCDIIPTVQSKTPWGIWSNPSTWHTGSVPTKNDWVLIQSGHNVILPPTDQISVKGLCIAENGVLQSYFNTSTTPSSVHLSAATIRNQGSILAMNGIDGSLFNGSYRHATAGSRIKLYANRFLNDTTGKIGNGHGGNDKPYLYFTNWSPVNARGGDGGSVEIYPVVFTNHGLIQGGNGGAGDTVLDGGRLVDGNAQGGQGGAVQIFATNLAMSSNSATGRIKGGTGGYADGITSWLQAVIFKWGWLERLEWRVGTWHAVYGGRGGNVSANLGHLSGIISGANGSTTNRRVILPTTWIRIDPTTITVDSTTRFSGAENIVLFGGEDWTMDLRQLSKGAITADKTITLAVGKGGVIDLRGVSDKVFVASDKIEVFADTILLDDNMTLAKITDAPNVVTHPSKILYHVELSHADHIVGEPNATIPVKLTILNSGPTPDTYTINVTDSAGLDIGTLPVTVNSLRRSELAFNIKLPATGTENNLTITVTSQGDHDMQAVANIRVDVIEPEIITPRGNEKADITLVIDNTGTMAGEIITVANAIETFLMNQLDQGNAPTDKQLKGFLEQFDQDNPLTKTALQTFLKPFETAPIPPEEIPTVELITFKDDVVSRIVTKNVGEVIGYLRNLQPAGGGDCPNASVAALESALAHLSPDRQIILATAAPPHKDTAKVIAQAQQQNAKINVLLAGSCGNAEADKALYKNMADATDGTFQWLSKGITPTVEIEEVITNVVLTVMSEPLGQYSAFGTLRNKFNQPIIGATIQVGQQTTITDAAGNWEIEGLFEGNEYRVTASKEGYVFVSQEVIFEGDNPVIQIDIQMADISCKLYAVHDEGLNDSQILVINMDEEPQISPLGEKHKGADIEALALNNGELLASSGNDTNKDNPSGHLYRVNPTTGQLTSKGDICFTNAQDAEICGVEVSALTTHPDGTLWAWAENNGSLTVNSDTGEGTLELESDFLIEDITFNNSGEILYGIANRELWRYDGTNAEVICTLPRQVETLESLPDNVRANYYDLPEGHDVLIYSFHNSRDFMIRAIDAITCENIDEISIPTPDYNDIEG</sequence>
<feature type="domain" description="PKD" evidence="4">
    <location>
        <begin position="22"/>
        <end position="84"/>
    </location>
</feature>
<dbReference type="EMBL" id="JAUCGM010000141">
    <property type="protein sequence ID" value="MDM8562404.1"/>
    <property type="molecule type" value="Genomic_DNA"/>
</dbReference>
<dbReference type="Pfam" id="PF18911">
    <property type="entry name" value="PKD_4"/>
    <property type="match status" value="1"/>
</dbReference>
<evidence type="ECO:0000259" key="4">
    <source>
        <dbReference type="PROSITE" id="PS50093"/>
    </source>
</evidence>
<dbReference type="PANTHER" id="PTHR14905:SF7">
    <property type="entry name" value="VON WILLEBRAND FACTOR A DOMAIN-CONTAINING PROTEIN 7"/>
    <property type="match status" value="1"/>
</dbReference>
<dbReference type="SUPFAM" id="SSF49299">
    <property type="entry name" value="PKD domain"/>
    <property type="match status" value="1"/>
</dbReference>
<dbReference type="SUPFAM" id="SSF49464">
    <property type="entry name" value="Carboxypeptidase regulatory domain-like"/>
    <property type="match status" value="1"/>
</dbReference>
<dbReference type="Gene3D" id="2.60.40.10">
    <property type="entry name" value="Immunoglobulins"/>
    <property type="match status" value="1"/>
</dbReference>
<accession>A0ABT7VRV9</accession>
<dbReference type="Gene3D" id="2.60.40.1120">
    <property type="entry name" value="Carboxypeptidase-like, regulatory domain"/>
    <property type="match status" value="1"/>
</dbReference>
<dbReference type="InterPro" id="IPR008969">
    <property type="entry name" value="CarboxyPept-like_regulatory"/>
</dbReference>
<dbReference type="SUPFAM" id="SSF53300">
    <property type="entry name" value="vWA-like"/>
    <property type="match status" value="1"/>
</dbReference>
<name>A0ABT7VRV9_9GAMM</name>
<keyword evidence="3" id="KW-0732">Signal</keyword>
<evidence type="ECO:0000313" key="6">
    <source>
        <dbReference type="Proteomes" id="UP001171945"/>
    </source>
</evidence>
<evidence type="ECO:0000256" key="3">
    <source>
        <dbReference type="ARBA" id="ARBA00022729"/>
    </source>
</evidence>
<dbReference type="InterPro" id="IPR036465">
    <property type="entry name" value="vWFA_dom_sf"/>
</dbReference>
<protein>
    <submittedName>
        <fullName evidence="5">PKD domain-containing protein</fullName>
    </submittedName>
</protein>
<gene>
    <name evidence="5" type="ORF">QUF54_03530</name>
</gene>
<dbReference type="InterPro" id="IPR000601">
    <property type="entry name" value="PKD_dom"/>
</dbReference>
<evidence type="ECO:0000256" key="1">
    <source>
        <dbReference type="ARBA" id="ARBA00004613"/>
    </source>
</evidence>
<evidence type="ECO:0000313" key="5">
    <source>
        <dbReference type="EMBL" id="MDM8562404.1"/>
    </source>
</evidence>